<reference evidence="1" key="1">
    <citation type="submission" date="2020-10" db="EMBL/GenBank/DDBJ databases">
        <authorList>
            <person name="Gilroy R."/>
        </authorList>
    </citation>
    <scope>NUCLEOTIDE SEQUENCE</scope>
    <source>
        <strain evidence="1">CHK178-757</strain>
    </source>
</reference>
<protein>
    <submittedName>
        <fullName evidence="1">Uncharacterized protein</fullName>
    </submittedName>
</protein>
<proteinExistence type="predicted"/>
<dbReference type="InterPro" id="IPR018247">
    <property type="entry name" value="EF_Hand_1_Ca_BS"/>
</dbReference>
<dbReference type="AlphaFoldDB" id="A0A9D1JPX9"/>
<reference evidence="1" key="2">
    <citation type="journal article" date="2021" name="PeerJ">
        <title>Extensive microbial diversity within the chicken gut microbiome revealed by metagenomics and culture.</title>
        <authorList>
            <person name="Gilroy R."/>
            <person name="Ravi A."/>
            <person name="Getino M."/>
            <person name="Pursley I."/>
            <person name="Horton D.L."/>
            <person name="Alikhan N.F."/>
            <person name="Baker D."/>
            <person name="Gharbi K."/>
            <person name="Hall N."/>
            <person name="Watson M."/>
            <person name="Adriaenssens E.M."/>
            <person name="Foster-Nyarko E."/>
            <person name="Jarju S."/>
            <person name="Secka A."/>
            <person name="Antonio M."/>
            <person name="Oren A."/>
            <person name="Chaudhuri R.R."/>
            <person name="La Ragione R."/>
            <person name="Hildebrand F."/>
            <person name="Pallen M.J."/>
        </authorList>
    </citation>
    <scope>NUCLEOTIDE SEQUENCE</scope>
    <source>
        <strain evidence="1">CHK178-757</strain>
    </source>
</reference>
<gene>
    <name evidence="1" type="ORF">IAB46_03500</name>
</gene>
<sequence>MEKIKIIPLVGIEFNGAAIGLSSSRQDVKNLLGEPYYTADDSLFYFENELRFDFDDEGKVEFIEFLGGIDGYLQPEIYGIPAFRTKADDLYDMLSEKNCGEIDDSENGYSYGFLNISVGVYRPAVLEDVEDMIREANEDGAPMDKEEIEDEMKRADYWATIGIGVEGYYR</sequence>
<name>A0A9D1JPX9_9FIRM</name>
<evidence type="ECO:0000313" key="1">
    <source>
        <dbReference type="EMBL" id="HIS46621.1"/>
    </source>
</evidence>
<dbReference type="PROSITE" id="PS00018">
    <property type="entry name" value="EF_HAND_1"/>
    <property type="match status" value="1"/>
</dbReference>
<comment type="caution">
    <text evidence="1">The sequence shown here is derived from an EMBL/GenBank/DDBJ whole genome shotgun (WGS) entry which is preliminary data.</text>
</comment>
<dbReference type="Proteomes" id="UP000823927">
    <property type="component" value="Unassembled WGS sequence"/>
</dbReference>
<organism evidence="1 2">
    <name type="scientific">Candidatus Scybalocola faecigallinarum</name>
    <dbReference type="NCBI Taxonomy" id="2840941"/>
    <lineage>
        <taxon>Bacteria</taxon>
        <taxon>Bacillati</taxon>
        <taxon>Bacillota</taxon>
        <taxon>Clostridia</taxon>
        <taxon>Lachnospirales</taxon>
        <taxon>Lachnospiraceae</taxon>
        <taxon>Lachnospiraceae incertae sedis</taxon>
        <taxon>Candidatus Scybalocola (ex Gilroy et al. 2021)</taxon>
    </lineage>
</organism>
<dbReference type="EMBL" id="DVIT01000014">
    <property type="protein sequence ID" value="HIS46621.1"/>
    <property type="molecule type" value="Genomic_DNA"/>
</dbReference>
<evidence type="ECO:0000313" key="2">
    <source>
        <dbReference type="Proteomes" id="UP000823927"/>
    </source>
</evidence>
<accession>A0A9D1JPX9</accession>